<accession>A0A353L1F8</accession>
<evidence type="ECO:0000256" key="9">
    <source>
        <dbReference type="ARBA" id="ARBA00022692"/>
    </source>
</evidence>
<comment type="cofactor">
    <cofactor evidence="20">
        <name>[2Fe-2S] cluster</name>
        <dbReference type="ChEBI" id="CHEBI:190135"/>
    </cofactor>
    <text evidence="20">Binds 1 [2Fe-2S] cluster per subunit.</text>
</comment>
<evidence type="ECO:0000256" key="18">
    <source>
        <dbReference type="ARBA" id="ARBA00023157"/>
    </source>
</evidence>
<keyword evidence="9" id="KW-0812">Transmembrane</keyword>
<dbReference type="GO" id="GO:0051537">
    <property type="term" value="F:2 iron, 2 sulfur cluster binding"/>
    <property type="evidence" value="ECO:0007669"/>
    <property type="project" value="UniProtKB-KW"/>
</dbReference>
<evidence type="ECO:0000313" key="24">
    <source>
        <dbReference type="Proteomes" id="UP000259173"/>
    </source>
</evidence>
<dbReference type="InterPro" id="IPR017941">
    <property type="entry name" value="Rieske_2Fe-2S"/>
</dbReference>
<evidence type="ECO:0000313" key="23">
    <source>
        <dbReference type="EMBL" id="HAE93681.1"/>
    </source>
</evidence>
<evidence type="ECO:0000256" key="5">
    <source>
        <dbReference type="ARBA" id="ARBA00012951"/>
    </source>
</evidence>
<comment type="subcellular location">
    <subcellularLocation>
        <location evidence="2">Cell membrane</location>
        <topology evidence="2">Single-pass membrane protein</topology>
    </subcellularLocation>
</comment>
<comment type="similarity">
    <text evidence="3">Belongs to the Rieske iron-sulfur protein family.</text>
</comment>
<evidence type="ECO:0000256" key="19">
    <source>
        <dbReference type="ARBA" id="ARBA00029351"/>
    </source>
</evidence>
<keyword evidence="12" id="KW-1278">Translocase</keyword>
<evidence type="ECO:0000256" key="7">
    <source>
        <dbReference type="ARBA" id="ARBA00022448"/>
    </source>
</evidence>
<dbReference type="InterPro" id="IPR014349">
    <property type="entry name" value="Rieske_Fe-S_prot"/>
</dbReference>
<dbReference type="OrthoDB" id="9767869at2"/>
<organism evidence="23 24">
    <name type="scientific">Hyphomonas atlantica</name>
    <dbReference type="NCBI Taxonomy" id="1280948"/>
    <lineage>
        <taxon>Bacteria</taxon>
        <taxon>Pseudomonadati</taxon>
        <taxon>Pseudomonadota</taxon>
        <taxon>Alphaproteobacteria</taxon>
        <taxon>Hyphomonadales</taxon>
        <taxon>Hyphomonadaceae</taxon>
        <taxon>Hyphomonas</taxon>
    </lineage>
</organism>
<evidence type="ECO:0000256" key="2">
    <source>
        <dbReference type="ARBA" id="ARBA00004162"/>
    </source>
</evidence>
<evidence type="ECO:0000256" key="6">
    <source>
        <dbReference type="ARBA" id="ARBA00019816"/>
    </source>
</evidence>
<dbReference type="GO" id="GO:0008121">
    <property type="term" value="F:quinol-cytochrome-c reductase activity"/>
    <property type="evidence" value="ECO:0007669"/>
    <property type="project" value="UniProtKB-EC"/>
</dbReference>
<dbReference type="InterPro" id="IPR036922">
    <property type="entry name" value="Rieske_2Fe-2S_sf"/>
</dbReference>
<protein>
    <recommendedName>
        <fullName evidence="6 20">Ubiquinol-cytochrome c reductase iron-sulfur subunit</fullName>
        <ecNumber evidence="5 20">7.1.1.8</ecNumber>
    </recommendedName>
</protein>
<evidence type="ECO:0000256" key="14">
    <source>
        <dbReference type="ARBA" id="ARBA00022989"/>
    </source>
</evidence>
<feature type="domain" description="Rieske" evidence="22">
    <location>
        <begin position="114"/>
        <end position="207"/>
    </location>
</feature>
<dbReference type="Gene3D" id="1.20.5.510">
    <property type="entry name" value="Single helix bin"/>
    <property type="match status" value="1"/>
</dbReference>
<dbReference type="Proteomes" id="UP000259173">
    <property type="component" value="Unassembled WGS sequence"/>
</dbReference>
<evidence type="ECO:0000256" key="11">
    <source>
        <dbReference type="ARBA" id="ARBA00022723"/>
    </source>
</evidence>
<dbReference type="SUPFAM" id="SSF50022">
    <property type="entry name" value="ISP domain"/>
    <property type="match status" value="1"/>
</dbReference>
<dbReference type="Pfam" id="PF10399">
    <property type="entry name" value="UCR_Fe-S_N"/>
    <property type="match status" value="1"/>
</dbReference>
<evidence type="ECO:0000259" key="22">
    <source>
        <dbReference type="PROSITE" id="PS51296"/>
    </source>
</evidence>
<dbReference type="EMBL" id="DMBR01000112">
    <property type="protein sequence ID" value="HAE93681.1"/>
    <property type="molecule type" value="Genomic_DNA"/>
</dbReference>
<evidence type="ECO:0000256" key="13">
    <source>
        <dbReference type="ARBA" id="ARBA00022982"/>
    </source>
</evidence>
<name>A0A353L1F8_9PROT</name>
<dbReference type="Pfam" id="PF00355">
    <property type="entry name" value="Rieske"/>
    <property type="match status" value="1"/>
</dbReference>
<keyword evidence="18" id="KW-1015">Disulfide bond</keyword>
<evidence type="ECO:0000256" key="15">
    <source>
        <dbReference type="ARBA" id="ARBA00023004"/>
    </source>
</evidence>
<dbReference type="CDD" id="cd03470">
    <property type="entry name" value="Rieske_cytochrome_bc1"/>
    <property type="match status" value="1"/>
</dbReference>
<evidence type="ECO:0000256" key="20">
    <source>
        <dbReference type="RuleBase" id="RU004494"/>
    </source>
</evidence>
<dbReference type="InterPro" id="IPR005805">
    <property type="entry name" value="Rieske_Fe-S_prot_C"/>
</dbReference>
<keyword evidence="8" id="KW-1003">Cell membrane</keyword>
<dbReference type="Gene3D" id="2.102.10.10">
    <property type="entry name" value="Rieske [2Fe-2S] iron-sulphur domain"/>
    <property type="match status" value="1"/>
</dbReference>
<evidence type="ECO:0000256" key="16">
    <source>
        <dbReference type="ARBA" id="ARBA00023014"/>
    </source>
</evidence>
<proteinExistence type="inferred from homology"/>
<keyword evidence="17" id="KW-0472">Membrane</keyword>
<evidence type="ECO:0000256" key="10">
    <source>
        <dbReference type="ARBA" id="ARBA00022714"/>
    </source>
</evidence>
<evidence type="ECO:0000256" key="8">
    <source>
        <dbReference type="ARBA" id="ARBA00022475"/>
    </source>
</evidence>
<keyword evidence="11" id="KW-0479">Metal-binding</keyword>
<keyword evidence="14" id="KW-1133">Transmembrane helix</keyword>
<evidence type="ECO:0000256" key="3">
    <source>
        <dbReference type="ARBA" id="ARBA00010651"/>
    </source>
</evidence>
<dbReference type="GO" id="GO:0046872">
    <property type="term" value="F:metal ion binding"/>
    <property type="evidence" value="ECO:0007669"/>
    <property type="project" value="UniProtKB-KW"/>
</dbReference>
<dbReference type="AlphaFoldDB" id="A0A353L1F8"/>
<keyword evidence="16" id="KW-0411">Iron-sulfur</keyword>
<evidence type="ECO:0000256" key="17">
    <source>
        <dbReference type="ARBA" id="ARBA00023136"/>
    </source>
</evidence>
<keyword evidence="10" id="KW-0001">2Fe-2S</keyword>
<comment type="miscellaneous">
    <text evidence="20">The Rieske protein is a high potential 2Fe-2S protein.</text>
</comment>
<evidence type="ECO:0000256" key="1">
    <source>
        <dbReference type="ARBA" id="ARBA00002444"/>
    </source>
</evidence>
<evidence type="ECO:0000256" key="21">
    <source>
        <dbReference type="RuleBase" id="RU004497"/>
    </source>
</evidence>
<comment type="function">
    <text evidence="1">Component of the ubiquinol-cytochrome c reductase complex (complex III or cytochrome b-c1 complex), which is a respiratory chain that generates an electrochemical potential coupled to ATP synthesis.</text>
</comment>
<evidence type="ECO:0000256" key="12">
    <source>
        <dbReference type="ARBA" id="ARBA00022967"/>
    </source>
</evidence>
<comment type="catalytic activity">
    <reaction evidence="19 20">
        <text>a quinol + 2 Fe(III)-[cytochrome c](out) = a quinone + 2 Fe(II)-[cytochrome c](out) + 2 H(+)(out)</text>
        <dbReference type="Rhea" id="RHEA:11484"/>
        <dbReference type="Rhea" id="RHEA-COMP:10350"/>
        <dbReference type="Rhea" id="RHEA-COMP:14399"/>
        <dbReference type="ChEBI" id="CHEBI:15378"/>
        <dbReference type="ChEBI" id="CHEBI:24646"/>
        <dbReference type="ChEBI" id="CHEBI:29033"/>
        <dbReference type="ChEBI" id="CHEBI:29034"/>
        <dbReference type="ChEBI" id="CHEBI:132124"/>
        <dbReference type="EC" id="7.1.1.8"/>
    </reaction>
</comment>
<reference evidence="23 24" key="1">
    <citation type="journal article" date="2018" name="Nat. Biotechnol.">
        <title>A standardized bacterial taxonomy based on genome phylogeny substantially revises the tree of life.</title>
        <authorList>
            <person name="Parks D.H."/>
            <person name="Chuvochina M."/>
            <person name="Waite D.W."/>
            <person name="Rinke C."/>
            <person name="Skarshewski A."/>
            <person name="Chaumeil P.A."/>
            <person name="Hugenholtz P."/>
        </authorList>
    </citation>
    <scope>NUCLEOTIDE SEQUENCE [LARGE SCALE GENOMIC DNA]</scope>
    <source>
        <strain evidence="23">UBA8557</strain>
    </source>
</reference>
<dbReference type="PRINTS" id="PR00162">
    <property type="entry name" value="RIESKE"/>
</dbReference>
<keyword evidence="15" id="KW-0408">Iron</keyword>
<comment type="subunit">
    <text evidence="4 21">The main subunits of complex b-c1 are: cytochrome b, cytochrome c1 and the Rieske protein.</text>
</comment>
<dbReference type="PROSITE" id="PS51296">
    <property type="entry name" value="RIESKE"/>
    <property type="match status" value="1"/>
</dbReference>
<dbReference type="EC" id="7.1.1.8" evidence="5 20"/>
<dbReference type="PANTHER" id="PTHR10134">
    <property type="entry name" value="CYTOCHROME B-C1 COMPLEX SUBUNIT RIESKE, MITOCHONDRIAL"/>
    <property type="match status" value="1"/>
</dbReference>
<keyword evidence="7 20" id="KW-0813">Transport</keyword>
<dbReference type="GO" id="GO:0005886">
    <property type="term" value="C:plasma membrane"/>
    <property type="evidence" value="ECO:0007669"/>
    <property type="project" value="UniProtKB-SubCell"/>
</dbReference>
<keyword evidence="13 20" id="KW-0249">Electron transport</keyword>
<comment type="caution">
    <text evidence="23">The sequence shown here is derived from an EMBL/GenBank/DDBJ whole genome shotgun (WGS) entry which is preliminary data.</text>
</comment>
<gene>
    <name evidence="23" type="primary">petA</name>
    <name evidence="23" type="ORF">DCG65_03920</name>
</gene>
<dbReference type="FunFam" id="2.102.10.10:FF:000001">
    <property type="entry name" value="Cytochrome b-c1 complex subunit Rieske, mitochondrial"/>
    <property type="match status" value="1"/>
</dbReference>
<dbReference type="NCBIfam" id="TIGR01416">
    <property type="entry name" value="Rieske_proteo"/>
    <property type="match status" value="1"/>
</dbReference>
<sequence length="210" mass="22048">MGQAPVLRAQISAFARDGISVTDTPSHDHGETIDDDRRNFIHIATGAAAFGGAAMFAWAAVDQWNPAADTKAASALDVDVSKIPLGGEIRVLIGGKPFFVRHRTAAEIAAADSVNVATLRDPQTDDERLRPKGDGSLNPAILVTSGSCTHLGCVPVGPAQGNTGDFGGWYCPCHGSHYDTSGRIRKGPAPTNLPVPDYKYVSDSVINISL</sequence>
<dbReference type="InterPro" id="IPR019470">
    <property type="entry name" value="Ubiq_cytC_Rdtase_Fe-S_su_TAT"/>
</dbReference>
<dbReference type="InterPro" id="IPR006317">
    <property type="entry name" value="Ubiquinol_cyt_c_Rdtase_Fe-S-su"/>
</dbReference>
<evidence type="ECO:0000256" key="4">
    <source>
        <dbReference type="ARBA" id="ARBA00011649"/>
    </source>
</evidence>